<sequence length="164" mass="18948">MYDFRSKAGDPDKQENKRNLKLQRDEGLGALDADLILRQKRSDQRNGRCDPSGHHRVSKQGMQAVEKSVDNYHGKRKVVRYAKNLGKHRDCSKTGSAHEKRLAHLRERPPIVDERKPYFKNARRDVRLLRAVSSESPCHKLPPFQHVLDARPFLPPRQAPVWGT</sequence>
<gene>
    <name evidence="2" type="ORF">SDC9_75509</name>
</gene>
<name>A0A644YM68_9ZZZZ</name>
<feature type="region of interest" description="Disordered" evidence="1">
    <location>
        <begin position="39"/>
        <end position="70"/>
    </location>
</feature>
<evidence type="ECO:0000313" key="2">
    <source>
        <dbReference type="EMBL" id="MPM28971.1"/>
    </source>
</evidence>
<evidence type="ECO:0000256" key="1">
    <source>
        <dbReference type="SAM" id="MobiDB-lite"/>
    </source>
</evidence>
<accession>A0A644YM68</accession>
<dbReference type="EMBL" id="VSSQ01005394">
    <property type="protein sequence ID" value="MPM28971.1"/>
    <property type="molecule type" value="Genomic_DNA"/>
</dbReference>
<protein>
    <submittedName>
        <fullName evidence="2">Uncharacterized protein</fullName>
    </submittedName>
</protein>
<dbReference type="AlphaFoldDB" id="A0A644YM68"/>
<proteinExistence type="predicted"/>
<feature type="region of interest" description="Disordered" evidence="1">
    <location>
        <begin position="1"/>
        <end position="25"/>
    </location>
</feature>
<comment type="caution">
    <text evidence="2">The sequence shown here is derived from an EMBL/GenBank/DDBJ whole genome shotgun (WGS) entry which is preliminary data.</text>
</comment>
<feature type="compositionally biased region" description="Basic and acidic residues" evidence="1">
    <location>
        <begin position="39"/>
        <end position="53"/>
    </location>
</feature>
<organism evidence="2">
    <name type="scientific">bioreactor metagenome</name>
    <dbReference type="NCBI Taxonomy" id="1076179"/>
    <lineage>
        <taxon>unclassified sequences</taxon>
        <taxon>metagenomes</taxon>
        <taxon>ecological metagenomes</taxon>
    </lineage>
</organism>
<reference evidence="2" key="1">
    <citation type="submission" date="2019-08" db="EMBL/GenBank/DDBJ databases">
        <authorList>
            <person name="Kucharzyk K."/>
            <person name="Murdoch R.W."/>
            <person name="Higgins S."/>
            <person name="Loffler F."/>
        </authorList>
    </citation>
    <scope>NUCLEOTIDE SEQUENCE</scope>
</reference>